<evidence type="ECO:0000256" key="2">
    <source>
        <dbReference type="ARBA" id="ARBA00022448"/>
    </source>
</evidence>
<evidence type="ECO:0000313" key="15">
    <source>
        <dbReference type="Proteomes" id="UP000063275"/>
    </source>
</evidence>
<dbReference type="KEGG" id="fhw:RN87_02065"/>
<evidence type="ECO:0000313" key="14">
    <source>
        <dbReference type="EMBL" id="ALQ39380.1"/>
    </source>
</evidence>
<evidence type="ECO:0000256" key="1">
    <source>
        <dbReference type="ARBA" id="ARBA00004571"/>
    </source>
</evidence>
<keyword evidence="14" id="KW-0675">Receptor</keyword>
<evidence type="ECO:0000256" key="3">
    <source>
        <dbReference type="ARBA" id="ARBA00022452"/>
    </source>
</evidence>
<evidence type="ECO:0000256" key="11">
    <source>
        <dbReference type="SAM" id="SignalP"/>
    </source>
</evidence>
<name>A0A0S2ZKN6_9FUSO</name>
<dbReference type="InterPro" id="IPR036942">
    <property type="entry name" value="Beta-barrel_TonB_sf"/>
</dbReference>
<dbReference type="InterPro" id="IPR039426">
    <property type="entry name" value="TonB-dep_rcpt-like"/>
</dbReference>
<dbReference type="RefSeq" id="WP_029493130.1">
    <property type="nucleotide sequence ID" value="NZ_ATKF01000041.1"/>
</dbReference>
<dbReference type="OrthoDB" id="89429at2"/>
<feature type="domain" description="TonB-dependent receptor plug" evidence="13">
    <location>
        <begin position="49"/>
        <end position="148"/>
    </location>
</feature>
<feature type="chain" id="PRO_5006608651" evidence="11">
    <location>
        <begin position="21"/>
        <end position="832"/>
    </location>
</feature>
<dbReference type="EMBL" id="CP013331">
    <property type="protein sequence ID" value="ALQ39380.1"/>
    <property type="molecule type" value="Genomic_DNA"/>
</dbReference>
<dbReference type="Pfam" id="PF00593">
    <property type="entry name" value="TonB_dep_Rec_b-barrel"/>
    <property type="match status" value="1"/>
</dbReference>
<keyword evidence="5 11" id="KW-0732">Signal</keyword>
<keyword evidence="3 9" id="KW-1134">Transmembrane beta strand</keyword>
<feature type="domain" description="TonB-dependent receptor-like beta-barrel" evidence="12">
    <location>
        <begin position="248"/>
        <end position="802"/>
    </location>
</feature>
<dbReference type="AlphaFoldDB" id="A0A0S2ZKN6"/>
<dbReference type="InterPro" id="IPR000531">
    <property type="entry name" value="Beta-barrel_TonB"/>
</dbReference>
<keyword evidence="4 9" id="KW-0812">Transmembrane</keyword>
<protein>
    <submittedName>
        <fullName evidence="14">Hemin receptor</fullName>
    </submittedName>
</protein>
<evidence type="ECO:0000256" key="6">
    <source>
        <dbReference type="ARBA" id="ARBA00023077"/>
    </source>
</evidence>
<dbReference type="InterPro" id="IPR012910">
    <property type="entry name" value="Plug_dom"/>
</dbReference>
<dbReference type="GO" id="GO:0009279">
    <property type="term" value="C:cell outer membrane"/>
    <property type="evidence" value="ECO:0007669"/>
    <property type="project" value="UniProtKB-SubCell"/>
</dbReference>
<proteinExistence type="inferred from homology"/>
<dbReference type="Pfam" id="PF07715">
    <property type="entry name" value="Plug"/>
    <property type="match status" value="1"/>
</dbReference>
<keyword evidence="8 9" id="KW-0998">Cell outer membrane</keyword>
<evidence type="ECO:0000256" key="10">
    <source>
        <dbReference type="RuleBase" id="RU003357"/>
    </source>
</evidence>
<dbReference type="PANTHER" id="PTHR30069:SF27">
    <property type="entry name" value="BLL4766 PROTEIN"/>
    <property type="match status" value="1"/>
</dbReference>
<dbReference type="SUPFAM" id="SSF56935">
    <property type="entry name" value="Porins"/>
    <property type="match status" value="1"/>
</dbReference>
<dbReference type="PROSITE" id="PS52016">
    <property type="entry name" value="TONB_DEPENDENT_REC_3"/>
    <property type="match status" value="1"/>
</dbReference>
<dbReference type="PROSITE" id="PS01156">
    <property type="entry name" value="TONB_DEPENDENT_REC_2"/>
    <property type="match status" value="1"/>
</dbReference>
<dbReference type="InterPro" id="IPR037066">
    <property type="entry name" value="Plug_dom_sf"/>
</dbReference>
<sequence length="832" mass="94168">MSKKILLLMTFLISNAILNAEDAIELGTTKVTGKGFYRSQMKENTGKVIITQDEIQKKDYPSVVSIFEDAPVAVVHHTAFGPIVDLRGSGERTISRVKVMLNGVPINPLEESMGTIPFDAIPIDSIGAVEITPGSGTTLYGGGTTGGTINIVTKSNKQSDYIVLNGGMSSYSTYNVGGAGGINITENLFVNVGEYYRNGKGYREGEKTERTNFLGGFDYQMTPKQRIRLQTNLYRDNIDSTTELKKEDLEKNRTGAGEKTRTEIDRRGYSLDYINTPNENLKFTLNLNGAEFDRDVYQHGKQDLFVFPQVMHDFYIGKARLAVRDTETDLKGKFDEKVRGLKMQGEWEYKDKKAKLTFGYEYKKHELNREADMQQSEYFYKDMGLVPIGKQGTAVQEGRKHKFQSWRDHFAYDAYGKAIEGKNYTEAQKKEILKEQMERADTLIGQVLGNTKTASHIISGSKVDKKTHALYLLNEYPLTDKLVFKAGARWEHSTYGGTRYNNVKVLFSDISGAFQSALAWGFDISNEEQKGMMNGTVTSLEKDVSYKTVRTRDSSDDFGGEVGFTYQYSPKTSFYFRYERGFVSPSPSQLTNRDFLTGVYYPSNVKSEKVDTVEVGTKQFVGNNTFFAATVFASITHDEITLIDFNGNNPMNKRWAYTNLAETNRYGIELQGQHWFGKLKLRESFTYINARIGKDSAYKDYLHSQYSQLDPNSYQDKVVPYKKGDKVPLVSDIKITFGADYQWTPSFTTGATYTYVSGYEMKAPQESFELSSFKTKGYGVLDIYGKYNITENASVRFGVNNVLGEKYNLREDSKYAVPAPERNYFIGLNYRF</sequence>
<keyword evidence="7 9" id="KW-0472">Membrane</keyword>
<evidence type="ECO:0000256" key="5">
    <source>
        <dbReference type="ARBA" id="ARBA00022729"/>
    </source>
</evidence>
<feature type="signal peptide" evidence="11">
    <location>
        <begin position="1"/>
        <end position="20"/>
    </location>
</feature>
<dbReference type="PANTHER" id="PTHR30069">
    <property type="entry name" value="TONB-DEPENDENT OUTER MEMBRANE RECEPTOR"/>
    <property type="match status" value="1"/>
</dbReference>
<evidence type="ECO:0000256" key="7">
    <source>
        <dbReference type="ARBA" id="ARBA00023136"/>
    </source>
</evidence>
<dbReference type="GO" id="GO:0015344">
    <property type="term" value="F:siderophore uptake transmembrane transporter activity"/>
    <property type="evidence" value="ECO:0007669"/>
    <property type="project" value="TreeGrafter"/>
</dbReference>
<comment type="similarity">
    <text evidence="9 10">Belongs to the TonB-dependent receptor family.</text>
</comment>
<evidence type="ECO:0000259" key="12">
    <source>
        <dbReference type="Pfam" id="PF00593"/>
    </source>
</evidence>
<keyword evidence="2 9" id="KW-0813">Transport</keyword>
<gene>
    <name evidence="14" type="ORF">RN87_02065</name>
</gene>
<evidence type="ECO:0000256" key="9">
    <source>
        <dbReference type="PROSITE-ProRule" id="PRU01360"/>
    </source>
</evidence>
<dbReference type="Proteomes" id="UP000063275">
    <property type="component" value="Chromosome"/>
</dbReference>
<dbReference type="InterPro" id="IPR010917">
    <property type="entry name" value="TonB_rcpt_CS"/>
</dbReference>
<keyword evidence="6 10" id="KW-0798">TonB box</keyword>
<accession>A0A0S2ZKN6</accession>
<dbReference type="Gene3D" id="2.40.170.20">
    <property type="entry name" value="TonB-dependent receptor, beta-barrel domain"/>
    <property type="match status" value="1"/>
</dbReference>
<dbReference type="GO" id="GO:0044718">
    <property type="term" value="P:siderophore transmembrane transport"/>
    <property type="evidence" value="ECO:0007669"/>
    <property type="project" value="TreeGrafter"/>
</dbReference>
<evidence type="ECO:0000259" key="13">
    <source>
        <dbReference type="Pfam" id="PF07715"/>
    </source>
</evidence>
<evidence type="ECO:0000256" key="8">
    <source>
        <dbReference type="ARBA" id="ARBA00023237"/>
    </source>
</evidence>
<comment type="subcellular location">
    <subcellularLocation>
        <location evidence="1 9">Cell outer membrane</location>
        <topology evidence="1 9">Multi-pass membrane protein</topology>
    </subcellularLocation>
</comment>
<evidence type="ECO:0000256" key="4">
    <source>
        <dbReference type="ARBA" id="ARBA00022692"/>
    </source>
</evidence>
<organism evidence="14">
    <name type="scientific">Fusobacterium hwasookii ChDC F174</name>
    <dbReference type="NCBI Taxonomy" id="1307442"/>
    <lineage>
        <taxon>Bacteria</taxon>
        <taxon>Fusobacteriati</taxon>
        <taxon>Fusobacteriota</taxon>
        <taxon>Fusobacteriia</taxon>
        <taxon>Fusobacteriales</taxon>
        <taxon>Fusobacteriaceae</taxon>
        <taxon>Fusobacterium</taxon>
    </lineage>
</organism>
<reference evidence="14 15" key="1">
    <citation type="submission" date="2015-11" db="EMBL/GenBank/DDBJ databases">
        <authorList>
            <person name="Zhang Y."/>
            <person name="Guo Z."/>
        </authorList>
    </citation>
    <scope>NUCLEOTIDE SEQUENCE [LARGE SCALE GENOMIC DNA]</scope>
    <source>
        <strain evidence="14 15">ChDC F174</strain>
    </source>
</reference>
<dbReference type="Gene3D" id="2.170.130.10">
    <property type="entry name" value="TonB-dependent receptor, plug domain"/>
    <property type="match status" value="1"/>
</dbReference>